<name>A0ABD0SUM9_LOXSC</name>
<dbReference type="PANTHER" id="PTHR23259">
    <property type="entry name" value="RIDDLE"/>
    <property type="match status" value="1"/>
</dbReference>
<dbReference type="Proteomes" id="UP001549921">
    <property type="component" value="Unassembled WGS sequence"/>
</dbReference>
<dbReference type="CDD" id="cd19941">
    <property type="entry name" value="TIL"/>
    <property type="match status" value="2"/>
</dbReference>
<dbReference type="GO" id="GO:0030414">
    <property type="term" value="F:peptidase inhibitor activity"/>
    <property type="evidence" value="ECO:0007669"/>
    <property type="project" value="UniProtKB-KW"/>
</dbReference>
<keyword evidence="1" id="KW-0646">Protease inhibitor</keyword>
<keyword evidence="2" id="KW-1015">Disulfide bond</keyword>
<dbReference type="EMBL" id="JBEDNZ010000017">
    <property type="protein sequence ID" value="KAL0822061.1"/>
    <property type="molecule type" value="Genomic_DNA"/>
</dbReference>
<dbReference type="SUPFAM" id="SSF57567">
    <property type="entry name" value="Serine protease inhibitors"/>
    <property type="match status" value="2"/>
</dbReference>
<dbReference type="Pfam" id="PF01826">
    <property type="entry name" value="TIL"/>
    <property type="match status" value="1"/>
</dbReference>
<dbReference type="InterPro" id="IPR051368">
    <property type="entry name" value="SerProtInhib-TIL_Domain"/>
</dbReference>
<comment type="caution">
    <text evidence="4">The sequence shown here is derived from an EMBL/GenBank/DDBJ whole genome shotgun (WGS) entry which is preliminary data.</text>
</comment>
<proteinExistence type="predicted"/>
<dbReference type="Gene3D" id="2.10.25.10">
    <property type="entry name" value="Laminin"/>
    <property type="match status" value="2"/>
</dbReference>
<evidence type="ECO:0000313" key="5">
    <source>
        <dbReference type="Proteomes" id="UP001549921"/>
    </source>
</evidence>
<accession>A0ABD0SUM9</accession>
<reference evidence="4 5" key="1">
    <citation type="submission" date="2024-06" db="EMBL/GenBank/DDBJ databases">
        <title>A chromosome-level genome assembly of beet webworm, Loxostege sticticalis.</title>
        <authorList>
            <person name="Zhang Y."/>
        </authorList>
    </citation>
    <scope>NUCLEOTIDE SEQUENCE [LARGE SCALE GENOMIC DNA]</scope>
    <source>
        <strain evidence="4">AQ028</strain>
        <tissue evidence="4">Male pupae</tissue>
    </source>
</reference>
<evidence type="ECO:0000256" key="1">
    <source>
        <dbReference type="ARBA" id="ARBA00022690"/>
    </source>
</evidence>
<evidence type="ECO:0000256" key="2">
    <source>
        <dbReference type="ARBA" id="ARBA00023157"/>
    </source>
</evidence>
<dbReference type="PANTHER" id="PTHR23259:SF70">
    <property type="entry name" value="ACCESSORY GLAND PROTEIN ACP62F-RELATED"/>
    <property type="match status" value="1"/>
</dbReference>
<organism evidence="4 5">
    <name type="scientific">Loxostege sticticalis</name>
    <name type="common">Beet webworm moth</name>
    <dbReference type="NCBI Taxonomy" id="481309"/>
    <lineage>
        <taxon>Eukaryota</taxon>
        <taxon>Metazoa</taxon>
        <taxon>Ecdysozoa</taxon>
        <taxon>Arthropoda</taxon>
        <taxon>Hexapoda</taxon>
        <taxon>Insecta</taxon>
        <taxon>Pterygota</taxon>
        <taxon>Neoptera</taxon>
        <taxon>Endopterygota</taxon>
        <taxon>Lepidoptera</taxon>
        <taxon>Glossata</taxon>
        <taxon>Ditrysia</taxon>
        <taxon>Pyraloidea</taxon>
        <taxon>Crambidae</taxon>
        <taxon>Pyraustinae</taxon>
        <taxon>Loxostege</taxon>
    </lineage>
</organism>
<evidence type="ECO:0000259" key="3">
    <source>
        <dbReference type="Pfam" id="PF01826"/>
    </source>
</evidence>
<sequence>MPEISMGADQYSPTIEDCATDEEFYSCGWCEPTCSNPEPVCPHKVCTRGCLCRPPLLRHRSGHCVEAKDCLGQKCPPNEEYVCRYGCEATCTMRVCVLHPRRCQLACHCRRGLLRSRAGDCVTPDRCY</sequence>
<dbReference type="AlphaFoldDB" id="A0ABD0SUM9"/>
<protein>
    <recommendedName>
        <fullName evidence="3">TIL domain-containing protein</fullName>
    </recommendedName>
</protein>
<dbReference type="InterPro" id="IPR002919">
    <property type="entry name" value="TIL_dom"/>
</dbReference>
<feature type="domain" description="TIL" evidence="3">
    <location>
        <begin position="18"/>
        <end position="70"/>
    </location>
</feature>
<gene>
    <name evidence="4" type="ORF">ABMA28_005429</name>
</gene>
<dbReference type="InterPro" id="IPR036084">
    <property type="entry name" value="Ser_inhib-like_sf"/>
</dbReference>
<evidence type="ECO:0000313" key="4">
    <source>
        <dbReference type="EMBL" id="KAL0822061.1"/>
    </source>
</evidence>